<evidence type="ECO:0000256" key="1">
    <source>
        <dbReference type="SAM" id="Phobius"/>
    </source>
</evidence>
<evidence type="ECO:0008006" key="4">
    <source>
        <dbReference type="Google" id="ProtNLM"/>
    </source>
</evidence>
<accession>A0AAW1S7Q7</accession>
<evidence type="ECO:0000313" key="2">
    <source>
        <dbReference type="EMBL" id="KAK9841708.1"/>
    </source>
</evidence>
<keyword evidence="1" id="KW-0472">Membrane</keyword>
<name>A0AAW1S7Q7_9CHLO</name>
<keyword evidence="1" id="KW-1133">Transmembrane helix</keyword>
<evidence type="ECO:0000313" key="3">
    <source>
        <dbReference type="Proteomes" id="UP001438707"/>
    </source>
</evidence>
<dbReference type="Pfam" id="PF04749">
    <property type="entry name" value="PLAC8"/>
    <property type="match status" value="1"/>
</dbReference>
<keyword evidence="3" id="KW-1185">Reference proteome</keyword>
<reference evidence="2 3" key="1">
    <citation type="journal article" date="2024" name="Nat. Commun.">
        <title>Phylogenomics reveals the evolutionary origins of lichenization in chlorophyte algae.</title>
        <authorList>
            <person name="Puginier C."/>
            <person name="Libourel C."/>
            <person name="Otte J."/>
            <person name="Skaloud P."/>
            <person name="Haon M."/>
            <person name="Grisel S."/>
            <person name="Petersen M."/>
            <person name="Berrin J.G."/>
            <person name="Delaux P.M."/>
            <person name="Dal Grande F."/>
            <person name="Keller J."/>
        </authorList>
    </citation>
    <scope>NUCLEOTIDE SEQUENCE [LARGE SCALE GENOMIC DNA]</scope>
    <source>
        <strain evidence="2 3">SAG 2145</strain>
    </source>
</reference>
<dbReference type="Proteomes" id="UP001438707">
    <property type="component" value="Unassembled WGS sequence"/>
</dbReference>
<keyword evidence="1" id="KW-0812">Transmembrane</keyword>
<protein>
    <recommendedName>
        <fullName evidence="4">PLAC8 family protein</fullName>
    </recommendedName>
</protein>
<comment type="caution">
    <text evidence="2">The sequence shown here is derived from an EMBL/GenBank/DDBJ whole genome shotgun (WGS) entry which is preliminary data.</text>
</comment>
<dbReference type="PANTHER" id="PTHR15907">
    <property type="entry name" value="DUF614 FAMILY PROTEIN-RELATED"/>
    <property type="match status" value="1"/>
</dbReference>
<proteinExistence type="predicted"/>
<feature type="transmembrane region" description="Helical" evidence="1">
    <location>
        <begin position="268"/>
        <end position="291"/>
    </location>
</feature>
<dbReference type="AlphaFoldDB" id="A0AAW1S7Q7"/>
<dbReference type="InterPro" id="IPR006461">
    <property type="entry name" value="PLAC_motif_containing"/>
</dbReference>
<sequence>MGAVVDFTEESTALLATPPAQQFLSKQPSCAVEPPVAPRSWDGKLCECCGPQCSREGWGACALTYCLPCFAFGSNMKRAFRSSLWLQAILFFVLFYGVHQSLSVAMQVTSEQCRADLPVPEKPLHVKPMPVHPAAEADAHDTWLTGRKLLQIDDGPGKFEEAFADVLPSAAVAHAVVHGGAEEQVQSSFETVNAEVVDVVDSNTVDEQLQEIEQEEVDVQGPPKPTSVSCLELGPLNACSEQHPAPPHPIVMPFTPDFQKVSPGCQKAFLGVAALYHLAIASFFIGVIYAARRRTLMRQKFLIPGSKCCDLWSWLCCPLCALCQETRTLRANNVRDGQWGGFPQPGLVVSAADWAEPALIKAPKVAEMQEV</sequence>
<dbReference type="NCBIfam" id="TIGR01571">
    <property type="entry name" value="A_thal_Cys_rich"/>
    <property type="match status" value="1"/>
</dbReference>
<gene>
    <name evidence="2" type="ORF">WJX74_010546</name>
</gene>
<organism evidence="2 3">
    <name type="scientific">Apatococcus lobatus</name>
    <dbReference type="NCBI Taxonomy" id="904363"/>
    <lineage>
        <taxon>Eukaryota</taxon>
        <taxon>Viridiplantae</taxon>
        <taxon>Chlorophyta</taxon>
        <taxon>core chlorophytes</taxon>
        <taxon>Trebouxiophyceae</taxon>
        <taxon>Chlorellales</taxon>
        <taxon>Chlorellaceae</taxon>
        <taxon>Apatococcus</taxon>
    </lineage>
</organism>
<dbReference type="EMBL" id="JALJOS010000003">
    <property type="protein sequence ID" value="KAK9841708.1"/>
    <property type="molecule type" value="Genomic_DNA"/>
</dbReference>